<dbReference type="Proteomes" id="UP000579153">
    <property type="component" value="Unassembled WGS sequence"/>
</dbReference>
<comment type="caution">
    <text evidence="3">The sequence shown here is derived from an EMBL/GenBank/DDBJ whole genome shotgun (WGS) entry which is preliminary data.</text>
</comment>
<reference evidence="3 4" key="1">
    <citation type="submission" date="2020-08" db="EMBL/GenBank/DDBJ databases">
        <title>Sequencing the genomes of 1000 actinobacteria strains.</title>
        <authorList>
            <person name="Klenk H.-P."/>
        </authorList>
    </citation>
    <scope>NUCLEOTIDE SEQUENCE [LARGE SCALE GENOMIC DNA]</scope>
    <source>
        <strain evidence="3 4">DSM 45507</strain>
    </source>
</reference>
<feature type="region of interest" description="Disordered" evidence="1">
    <location>
        <begin position="1"/>
        <end position="20"/>
    </location>
</feature>
<protein>
    <recommendedName>
        <fullName evidence="5">DUF4352 domain-containing protein</fullName>
    </recommendedName>
</protein>
<evidence type="ECO:0008006" key="5">
    <source>
        <dbReference type="Google" id="ProtNLM"/>
    </source>
</evidence>
<keyword evidence="4" id="KW-1185">Reference proteome</keyword>
<keyword evidence="2" id="KW-0472">Membrane</keyword>
<dbReference type="RefSeq" id="WP_185070398.1">
    <property type="nucleotide sequence ID" value="NZ_JACHMB010000001.1"/>
</dbReference>
<keyword evidence="2" id="KW-1133">Transmembrane helix</keyword>
<evidence type="ECO:0000313" key="3">
    <source>
        <dbReference type="EMBL" id="MBB5776846.1"/>
    </source>
</evidence>
<proteinExistence type="predicted"/>
<organism evidence="3 4">
    <name type="scientific">Nonomuraea jabiensis</name>
    <dbReference type="NCBI Taxonomy" id="882448"/>
    <lineage>
        <taxon>Bacteria</taxon>
        <taxon>Bacillati</taxon>
        <taxon>Actinomycetota</taxon>
        <taxon>Actinomycetes</taxon>
        <taxon>Streptosporangiales</taxon>
        <taxon>Streptosporangiaceae</taxon>
        <taxon>Nonomuraea</taxon>
    </lineage>
</organism>
<gene>
    <name evidence="3" type="ORF">HD596_003602</name>
</gene>
<feature type="transmembrane region" description="Helical" evidence="2">
    <location>
        <begin position="25"/>
        <end position="45"/>
    </location>
</feature>
<sequence length="214" mass="23351">MTATQQRSTVAGSRRSRRADRGQGIGTRLLSVAAGLVLLGGAVWLQTLHMAEGEIDDPITYTGARGEVVDARRFSLRLDSFLAAKSIQSGTQTIGTDNLFLVVNVSAKSSLKPYHLAQPQLLTADGKRFDATDRVNNDLTMAMSWVQPDIWRSGRFFFEVPSSELAGAHVVFGLNKEILVEPYQPEVEVDLGLDDEGARKLAASPQDVYSTDKK</sequence>
<evidence type="ECO:0000313" key="4">
    <source>
        <dbReference type="Proteomes" id="UP000579153"/>
    </source>
</evidence>
<keyword evidence="2" id="KW-0812">Transmembrane</keyword>
<dbReference type="EMBL" id="JACHMB010000001">
    <property type="protein sequence ID" value="MBB5776846.1"/>
    <property type="molecule type" value="Genomic_DNA"/>
</dbReference>
<feature type="compositionally biased region" description="Polar residues" evidence="1">
    <location>
        <begin position="1"/>
        <end position="10"/>
    </location>
</feature>
<name>A0A7W9LAQ0_9ACTN</name>
<evidence type="ECO:0000256" key="1">
    <source>
        <dbReference type="SAM" id="MobiDB-lite"/>
    </source>
</evidence>
<accession>A0A7W9LAQ0</accession>
<evidence type="ECO:0000256" key="2">
    <source>
        <dbReference type="SAM" id="Phobius"/>
    </source>
</evidence>
<dbReference type="AlphaFoldDB" id="A0A7W9LAQ0"/>